<protein>
    <submittedName>
        <fullName evidence="2">Uncharacterized protein</fullName>
    </submittedName>
</protein>
<feature type="chain" id="PRO_5003993499" evidence="1">
    <location>
        <begin position="23"/>
        <end position="176"/>
    </location>
</feature>
<dbReference type="EMBL" id="AMZN01000031">
    <property type="protein sequence ID" value="ELR71918.1"/>
    <property type="molecule type" value="Genomic_DNA"/>
</dbReference>
<dbReference type="OrthoDB" id="1117485at2"/>
<organism evidence="2 3">
    <name type="scientific">Fulvivirga imtechensis AK7</name>
    <dbReference type="NCBI Taxonomy" id="1237149"/>
    <lineage>
        <taxon>Bacteria</taxon>
        <taxon>Pseudomonadati</taxon>
        <taxon>Bacteroidota</taxon>
        <taxon>Cytophagia</taxon>
        <taxon>Cytophagales</taxon>
        <taxon>Fulvivirgaceae</taxon>
        <taxon>Fulvivirga</taxon>
    </lineage>
</organism>
<proteinExistence type="predicted"/>
<dbReference type="AlphaFoldDB" id="L8JUK3"/>
<dbReference type="Proteomes" id="UP000011135">
    <property type="component" value="Unassembled WGS sequence"/>
</dbReference>
<dbReference type="RefSeq" id="WP_009579544.1">
    <property type="nucleotide sequence ID" value="NZ_AMZN01000031.1"/>
</dbReference>
<keyword evidence="1" id="KW-0732">Signal</keyword>
<evidence type="ECO:0000313" key="2">
    <source>
        <dbReference type="EMBL" id="ELR71918.1"/>
    </source>
</evidence>
<sequence length="176" mass="19944">MKKVIRFFLNILAIALASVAICQTEENTPLQKRLVLEEWLFGPFPAQESQLLVHQQGTENLLYIDQYGTKAMVLQSGLYNEAYSTQVSPGGKVQIRQRGTANHYHGITAGEEIELSILQHGGYNSIMQNLSGDQMMFEVIQEGNFNDIQHSGDHWSAPLRIQQRGNDMRLIIRSRN</sequence>
<accession>L8JUK3</accession>
<keyword evidence="3" id="KW-1185">Reference proteome</keyword>
<feature type="signal peptide" evidence="1">
    <location>
        <begin position="1"/>
        <end position="22"/>
    </location>
</feature>
<comment type="caution">
    <text evidence="2">The sequence shown here is derived from an EMBL/GenBank/DDBJ whole genome shotgun (WGS) entry which is preliminary data.</text>
</comment>
<gene>
    <name evidence="2" type="ORF">C900_02157</name>
</gene>
<dbReference type="STRING" id="1237149.C900_02157"/>
<name>L8JUK3_9BACT</name>
<evidence type="ECO:0000256" key="1">
    <source>
        <dbReference type="SAM" id="SignalP"/>
    </source>
</evidence>
<evidence type="ECO:0000313" key="3">
    <source>
        <dbReference type="Proteomes" id="UP000011135"/>
    </source>
</evidence>
<reference evidence="2 3" key="1">
    <citation type="submission" date="2012-12" db="EMBL/GenBank/DDBJ databases">
        <title>Genome assembly of Fulvivirga imtechensis AK7.</title>
        <authorList>
            <person name="Nupur N."/>
            <person name="Khatri I."/>
            <person name="Kumar R."/>
            <person name="Subramanian S."/>
            <person name="Pinnaka A."/>
        </authorList>
    </citation>
    <scope>NUCLEOTIDE SEQUENCE [LARGE SCALE GENOMIC DNA]</scope>
    <source>
        <strain evidence="2 3">AK7</strain>
    </source>
</reference>